<protein>
    <submittedName>
        <fullName evidence="1">Uncharacterized protein</fullName>
    </submittedName>
</protein>
<keyword evidence="2" id="KW-1185">Reference proteome</keyword>
<evidence type="ECO:0000313" key="2">
    <source>
        <dbReference type="Proteomes" id="UP000235786"/>
    </source>
</evidence>
<reference evidence="1 2" key="1">
    <citation type="submission" date="2016-04" db="EMBL/GenBank/DDBJ databases">
        <title>A degradative enzymes factory behind the ericoid mycorrhizal symbiosis.</title>
        <authorList>
            <consortium name="DOE Joint Genome Institute"/>
            <person name="Martino E."/>
            <person name="Morin E."/>
            <person name="Grelet G."/>
            <person name="Kuo A."/>
            <person name="Kohler A."/>
            <person name="Daghino S."/>
            <person name="Barry K."/>
            <person name="Choi C."/>
            <person name="Cichocki N."/>
            <person name="Clum A."/>
            <person name="Copeland A."/>
            <person name="Hainaut M."/>
            <person name="Haridas S."/>
            <person name="Labutti K."/>
            <person name="Lindquist E."/>
            <person name="Lipzen A."/>
            <person name="Khouja H.-R."/>
            <person name="Murat C."/>
            <person name="Ohm R."/>
            <person name="Olson A."/>
            <person name="Spatafora J."/>
            <person name="Veneault-Fourrey C."/>
            <person name="Henrissat B."/>
            <person name="Grigoriev I."/>
            <person name="Martin F."/>
            <person name="Perotto S."/>
        </authorList>
    </citation>
    <scope>NUCLEOTIDE SEQUENCE [LARGE SCALE GENOMIC DNA]</scope>
    <source>
        <strain evidence="1 2">F</strain>
    </source>
</reference>
<dbReference type="Proteomes" id="UP000235786">
    <property type="component" value="Unassembled WGS sequence"/>
</dbReference>
<sequence>MASVSSANERADPSALGDYMLRSAAIHDPPFLERAITDCLKSPTAYFRSCIVSALVI</sequence>
<proteinExistence type="predicted"/>
<accession>A0A2J6RZF0</accession>
<dbReference type="AlphaFoldDB" id="A0A2J6RZF0"/>
<evidence type="ECO:0000313" key="1">
    <source>
        <dbReference type="EMBL" id="PMD43879.1"/>
    </source>
</evidence>
<gene>
    <name evidence="1" type="ORF">L207DRAFT_508665</name>
</gene>
<organism evidence="1 2">
    <name type="scientific">Hyaloscypha variabilis (strain UAMH 11265 / GT02V1 / F)</name>
    <name type="common">Meliniomyces variabilis</name>
    <dbReference type="NCBI Taxonomy" id="1149755"/>
    <lineage>
        <taxon>Eukaryota</taxon>
        <taxon>Fungi</taxon>
        <taxon>Dikarya</taxon>
        <taxon>Ascomycota</taxon>
        <taxon>Pezizomycotina</taxon>
        <taxon>Leotiomycetes</taxon>
        <taxon>Helotiales</taxon>
        <taxon>Hyaloscyphaceae</taxon>
        <taxon>Hyaloscypha</taxon>
        <taxon>Hyaloscypha variabilis</taxon>
    </lineage>
</organism>
<dbReference type="EMBL" id="KZ613941">
    <property type="protein sequence ID" value="PMD43879.1"/>
    <property type="molecule type" value="Genomic_DNA"/>
</dbReference>
<name>A0A2J6RZF0_HYAVF</name>